<dbReference type="Gene3D" id="3.40.50.1010">
    <property type="entry name" value="5'-nuclease"/>
    <property type="match status" value="1"/>
</dbReference>
<dbReference type="InterPro" id="IPR029060">
    <property type="entry name" value="PIN-like_dom_sf"/>
</dbReference>
<dbReference type="PANTHER" id="PTHR33653">
    <property type="entry name" value="RIBONUCLEASE VAPC2"/>
    <property type="match status" value="1"/>
</dbReference>
<dbReference type="GO" id="GO:0000287">
    <property type="term" value="F:magnesium ion binding"/>
    <property type="evidence" value="ECO:0007669"/>
    <property type="project" value="UniProtKB-UniRule"/>
</dbReference>
<evidence type="ECO:0000256" key="8">
    <source>
        <dbReference type="HAMAP-Rule" id="MF_00265"/>
    </source>
</evidence>
<gene>
    <name evidence="8" type="primary">vapC</name>
    <name evidence="10" type="ORF">NMYAN_30023</name>
</gene>
<dbReference type="InterPro" id="IPR050556">
    <property type="entry name" value="Type_II_TA_system_RNase"/>
</dbReference>
<name>A0A8H8Z002_9PROT</name>
<comment type="function">
    <text evidence="8">Toxic component of a toxin-antitoxin (TA) system. An RNase.</text>
</comment>
<dbReference type="RefSeq" id="WP_204800001.1">
    <property type="nucleotide sequence ID" value="NZ_CAJNAP010000023.1"/>
</dbReference>
<feature type="domain" description="PIN" evidence="9">
    <location>
        <begin position="2"/>
        <end position="126"/>
    </location>
</feature>
<keyword evidence="5 8" id="KW-0378">Hydrolase</keyword>
<comment type="cofactor">
    <cofactor evidence="1 8">
        <name>Mg(2+)</name>
        <dbReference type="ChEBI" id="CHEBI:18420"/>
    </cofactor>
</comment>
<keyword evidence="3 8" id="KW-0540">Nuclease</keyword>
<dbReference type="GO" id="GO:0090729">
    <property type="term" value="F:toxin activity"/>
    <property type="evidence" value="ECO:0007669"/>
    <property type="project" value="UniProtKB-KW"/>
</dbReference>
<dbReference type="InterPro" id="IPR002716">
    <property type="entry name" value="PIN_dom"/>
</dbReference>
<dbReference type="Pfam" id="PF01850">
    <property type="entry name" value="PIN"/>
    <property type="match status" value="1"/>
</dbReference>
<dbReference type="GO" id="GO:0004540">
    <property type="term" value="F:RNA nuclease activity"/>
    <property type="evidence" value="ECO:0007669"/>
    <property type="project" value="InterPro"/>
</dbReference>
<dbReference type="AlphaFoldDB" id="A0A8H8Z002"/>
<dbReference type="EC" id="3.1.-.-" evidence="8"/>
<dbReference type="Proteomes" id="UP000601736">
    <property type="component" value="Unassembled WGS sequence"/>
</dbReference>
<evidence type="ECO:0000259" key="9">
    <source>
        <dbReference type="Pfam" id="PF01850"/>
    </source>
</evidence>
<comment type="similarity">
    <text evidence="7 8">Belongs to the PINc/VapC protein family.</text>
</comment>
<keyword evidence="4 8" id="KW-0479">Metal-binding</keyword>
<keyword evidence="6 8" id="KW-0460">Magnesium</keyword>
<evidence type="ECO:0000256" key="2">
    <source>
        <dbReference type="ARBA" id="ARBA00022649"/>
    </source>
</evidence>
<dbReference type="PANTHER" id="PTHR33653:SF1">
    <property type="entry name" value="RIBONUCLEASE VAPC2"/>
    <property type="match status" value="1"/>
</dbReference>
<evidence type="ECO:0000256" key="4">
    <source>
        <dbReference type="ARBA" id="ARBA00022723"/>
    </source>
</evidence>
<evidence type="ECO:0000313" key="11">
    <source>
        <dbReference type="Proteomes" id="UP000601736"/>
    </source>
</evidence>
<dbReference type="CDD" id="cd18746">
    <property type="entry name" value="PIN_VapC4-5_FitB-like"/>
    <property type="match status" value="1"/>
</dbReference>
<sequence length="142" mass="16101">MYLLDTNIISELRKKERANAGLRRFVRQLADQEAQTYISVVTVGELRRGVDLIRHRGDLAQAGALETWLQNLLDDYADNILDFGKEEAQIWGRLRVPHPENALDKQIATTALSYGFTLVTRNVRDFVQTGVSLLNPFESSNV</sequence>
<evidence type="ECO:0000313" key="10">
    <source>
        <dbReference type="EMBL" id="CAE6508493.1"/>
    </source>
</evidence>
<keyword evidence="8" id="KW-0800">Toxin</keyword>
<keyword evidence="2 8" id="KW-1277">Toxin-antitoxin system</keyword>
<feature type="binding site" evidence="8">
    <location>
        <position position="104"/>
    </location>
    <ligand>
        <name>Mg(2+)</name>
        <dbReference type="ChEBI" id="CHEBI:18420"/>
    </ligand>
</feature>
<evidence type="ECO:0000256" key="1">
    <source>
        <dbReference type="ARBA" id="ARBA00001946"/>
    </source>
</evidence>
<dbReference type="EMBL" id="CAJNAP010000023">
    <property type="protein sequence ID" value="CAE6508493.1"/>
    <property type="molecule type" value="Genomic_DNA"/>
</dbReference>
<comment type="caution">
    <text evidence="10">The sequence shown here is derived from an EMBL/GenBank/DDBJ whole genome shotgun (WGS) entry which is preliminary data.</text>
</comment>
<evidence type="ECO:0000256" key="3">
    <source>
        <dbReference type="ARBA" id="ARBA00022722"/>
    </source>
</evidence>
<dbReference type="InterPro" id="IPR022907">
    <property type="entry name" value="VapC_family"/>
</dbReference>
<dbReference type="GO" id="GO:0016787">
    <property type="term" value="F:hydrolase activity"/>
    <property type="evidence" value="ECO:0007669"/>
    <property type="project" value="UniProtKB-KW"/>
</dbReference>
<evidence type="ECO:0000256" key="6">
    <source>
        <dbReference type="ARBA" id="ARBA00022842"/>
    </source>
</evidence>
<organism evidence="10 11">
    <name type="scientific">Nitrosomonas nitrosa</name>
    <dbReference type="NCBI Taxonomy" id="52442"/>
    <lineage>
        <taxon>Bacteria</taxon>
        <taxon>Pseudomonadati</taxon>
        <taxon>Pseudomonadota</taxon>
        <taxon>Betaproteobacteria</taxon>
        <taxon>Nitrosomonadales</taxon>
        <taxon>Nitrosomonadaceae</taxon>
        <taxon>Nitrosomonas</taxon>
    </lineage>
</organism>
<evidence type="ECO:0000256" key="5">
    <source>
        <dbReference type="ARBA" id="ARBA00022801"/>
    </source>
</evidence>
<protein>
    <recommendedName>
        <fullName evidence="8">Ribonuclease VapC</fullName>
        <shortName evidence="8">RNase VapC</shortName>
        <ecNumber evidence="8">3.1.-.-</ecNumber>
    </recommendedName>
    <alternativeName>
        <fullName evidence="8">Toxin VapC</fullName>
    </alternativeName>
</protein>
<evidence type="ECO:0000256" key="7">
    <source>
        <dbReference type="ARBA" id="ARBA00038093"/>
    </source>
</evidence>
<feature type="binding site" evidence="8">
    <location>
        <position position="5"/>
    </location>
    <ligand>
        <name>Mg(2+)</name>
        <dbReference type="ChEBI" id="CHEBI:18420"/>
    </ligand>
</feature>
<proteinExistence type="inferred from homology"/>
<dbReference type="HAMAP" id="MF_00265">
    <property type="entry name" value="VapC_Nob1"/>
    <property type="match status" value="1"/>
</dbReference>
<reference evidence="10" key="1">
    <citation type="submission" date="2021-02" db="EMBL/GenBank/DDBJ databases">
        <authorList>
            <person name="Han P."/>
        </authorList>
    </citation>
    <scope>NUCLEOTIDE SEQUENCE</scope>
    <source>
        <strain evidence="10">Nitrosomonas nitrosa 18-3D</strain>
    </source>
</reference>
<accession>A0A8H8Z002</accession>
<dbReference type="SUPFAM" id="SSF88723">
    <property type="entry name" value="PIN domain-like"/>
    <property type="match status" value="1"/>
</dbReference>